<feature type="compositionally biased region" description="Basic and acidic residues" evidence="5">
    <location>
        <begin position="155"/>
        <end position="191"/>
    </location>
</feature>
<dbReference type="GO" id="GO:0008234">
    <property type="term" value="F:cysteine-type peptidase activity"/>
    <property type="evidence" value="ECO:0007669"/>
    <property type="project" value="UniProtKB-KW"/>
</dbReference>
<dbReference type="InterPro" id="IPR051202">
    <property type="entry name" value="Peptidase_C40"/>
</dbReference>
<dbReference type="PATRIC" id="fig|796937.3.peg.1910"/>
<dbReference type="GO" id="GO:0006508">
    <property type="term" value="P:proteolysis"/>
    <property type="evidence" value="ECO:0007669"/>
    <property type="project" value="UniProtKB-KW"/>
</dbReference>
<feature type="region of interest" description="Disordered" evidence="5">
    <location>
        <begin position="1"/>
        <end position="25"/>
    </location>
</feature>
<name>G9X2R8_9FIRM</name>
<reference evidence="8 9" key="1">
    <citation type="submission" date="2011-08" db="EMBL/GenBank/DDBJ databases">
        <title>The Genome Sequence of Eubacteriaceae bacterium ACC19a.</title>
        <authorList>
            <consortium name="The Broad Institute Genome Sequencing Platform"/>
            <person name="Earl A."/>
            <person name="Ward D."/>
            <person name="Feldgarden M."/>
            <person name="Gevers D."/>
            <person name="Sizova M."/>
            <person name="Hazen A."/>
            <person name="Epstein S."/>
            <person name="Young S.K."/>
            <person name="Zeng Q."/>
            <person name="Gargeya S."/>
            <person name="Fitzgerald M."/>
            <person name="Haas B."/>
            <person name="Abouelleil A."/>
            <person name="Alvarado L."/>
            <person name="Arachchi H.M."/>
            <person name="Berlin A."/>
            <person name="Brown A."/>
            <person name="Chapman S.B."/>
            <person name="Chen Z."/>
            <person name="Dunbar C."/>
            <person name="Freedman E."/>
            <person name="Gearin G."/>
            <person name="Gellesch M."/>
            <person name="Goldberg J."/>
            <person name="Griggs A."/>
            <person name="Gujja S."/>
            <person name="Heiman D."/>
            <person name="Howarth C."/>
            <person name="Larson L."/>
            <person name="Lui A."/>
            <person name="MacDonald P.J.P."/>
            <person name="Montmayeur A."/>
            <person name="Murphy C."/>
            <person name="Neiman D."/>
            <person name="Pearson M."/>
            <person name="Priest M."/>
            <person name="Roberts A."/>
            <person name="Saif S."/>
            <person name="Shea T."/>
            <person name="Shenoy N."/>
            <person name="Sisk P."/>
            <person name="Stolte C."/>
            <person name="Sykes S."/>
            <person name="Wortman J."/>
            <person name="Nusbaum C."/>
            <person name="Birren B."/>
        </authorList>
    </citation>
    <scope>NUCLEOTIDE SEQUENCE [LARGE SCALE GENOMIC DNA]</scope>
    <source>
        <strain evidence="8 9">ACC19a</strain>
    </source>
</reference>
<dbReference type="Pfam" id="PF00877">
    <property type="entry name" value="NLPC_P60"/>
    <property type="match status" value="1"/>
</dbReference>
<comment type="similarity">
    <text evidence="1">Belongs to the peptidase C40 family.</text>
</comment>
<evidence type="ECO:0000259" key="7">
    <source>
        <dbReference type="PROSITE" id="PS51935"/>
    </source>
</evidence>
<dbReference type="RefSeq" id="WP_009524911.1">
    <property type="nucleotide sequence ID" value="NZ_JH414548.1"/>
</dbReference>
<evidence type="ECO:0000256" key="3">
    <source>
        <dbReference type="ARBA" id="ARBA00022801"/>
    </source>
</evidence>
<dbReference type="InterPro" id="IPR038765">
    <property type="entry name" value="Papain-like_cys_pep_sf"/>
</dbReference>
<keyword evidence="6" id="KW-1133">Transmembrane helix</keyword>
<comment type="caution">
    <text evidence="8">The sequence shown here is derived from an EMBL/GenBank/DDBJ whole genome shotgun (WGS) entry which is preliminary data.</text>
</comment>
<evidence type="ECO:0000256" key="6">
    <source>
        <dbReference type="SAM" id="Phobius"/>
    </source>
</evidence>
<proteinExistence type="inferred from homology"/>
<dbReference type="HOGENOM" id="CLU_011018_1_0_9"/>
<keyword evidence="4" id="KW-0788">Thiol protease</keyword>
<feature type="compositionally biased region" description="Polar residues" evidence="5">
    <location>
        <begin position="9"/>
        <end position="25"/>
    </location>
</feature>
<dbReference type="PANTHER" id="PTHR47053">
    <property type="entry name" value="MUREIN DD-ENDOPEPTIDASE MEPH-RELATED"/>
    <property type="match status" value="1"/>
</dbReference>
<feature type="region of interest" description="Disordered" evidence="5">
    <location>
        <begin position="119"/>
        <end position="244"/>
    </location>
</feature>
<accession>G9X2R8</accession>
<evidence type="ECO:0000256" key="2">
    <source>
        <dbReference type="ARBA" id="ARBA00022670"/>
    </source>
</evidence>
<dbReference type="AlphaFoldDB" id="G9X2R8"/>
<dbReference type="PROSITE" id="PS51935">
    <property type="entry name" value="NLPC_P60"/>
    <property type="match status" value="1"/>
</dbReference>
<keyword evidence="2" id="KW-0645">Protease</keyword>
<evidence type="ECO:0000313" key="9">
    <source>
        <dbReference type="Proteomes" id="UP000006437"/>
    </source>
</evidence>
<dbReference type="PANTHER" id="PTHR47053:SF1">
    <property type="entry name" value="MUREIN DD-ENDOPEPTIDASE MEPH-RELATED"/>
    <property type="match status" value="1"/>
</dbReference>
<evidence type="ECO:0000256" key="4">
    <source>
        <dbReference type="ARBA" id="ARBA00022807"/>
    </source>
</evidence>
<feature type="domain" description="NlpC/P60" evidence="7">
    <location>
        <begin position="607"/>
        <end position="732"/>
    </location>
</feature>
<feature type="transmembrane region" description="Helical" evidence="6">
    <location>
        <begin position="383"/>
        <end position="404"/>
    </location>
</feature>
<evidence type="ECO:0000313" key="8">
    <source>
        <dbReference type="EMBL" id="EHL11138.1"/>
    </source>
</evidence>
<keyword evidence="6" id="KW-0472">Membrane</keyword>
<feature type="compositionally biased region" description="Basic and acidic residues" evidence="5">
    <location>
        <begin position="226"/>
        <end position="238"/>
    </location>
</feature>
<dbReference type="Proteomes" id="UP000006437">
    <property type="component" value="Unassembled WGS sequence"/>
</dbReference>
<dbReference type="SUPFAM" id="SSF54001">
    <property type="entry name" value="Cysteine proteinases"/>
    <property type="match status" value="1"/>
</dbReference>
<organism evidence="8 9">
    <name type="scientific">Peptoanaerobacter stomatis</name>
    <dbReference type="NCBI Taxonomy" id="796937"/>
    <lineage>
        <taxon>Bacteria</taxon>
        <taxon>Bacillati</taxon>
        <taxon>Bacillota</taxon>
        <taxon>Clostridia</taxon>
        <taxon>Peptostreptococcales</taxon>
        <taxon>Filifactoraceae</taxon>
        <taxon>Peptoanaerobacter</taxon>
    </lineage>
</organism>
<dbReference type="InterPro" id="IPR000064">
    <property type="entry name" value="NLP_P60_dom"/>
</dbReference>
<dbReference type="EMBL" id="AFZE01000056">
    <property type="protein sequence ID" value="EHL11138.1"/>
    <property type="molecule type" value="Genomic_DNA"/>
</dbReference>
<feature type="compositionally biased region" description="Basic and acidic residues" evidence="5">
    <location>
        <begin position="119"/>
        <end position="135"/>
    </location>
</feature>
<protein>
    <recommendedName>
        <fullName evidence="7">NlpC/P60 domain-containing protein</fullName>
    </recommendedName>
</protein>
<keyword evidence="3" id="KW-0378">Hydrolase</keyword>
<keyword evidence="6" id="KW-0812">Transmembrane</keyword>
<dbReference type="Gene3D" id="3.90.1720.10">
    <property type="entry name" value="endopeptidase domain like (from Nostoc punctiforme)"/>
    <property type="match status" value="1"/>
</dbReference>
<dbReference type="NCBIfam" id="NF045974">
    <property type="entry name" value="conju_CD1108"/>
    <property type="match status" value="1"/>
</dbReference>
<sequence length="732" mass="85709">MAKKRKIQYRNNRAKSLNQEKQPLQVQTQDNYKAEYLKNQNETFHLSDKGDIKQNQSVFQAEKRRKKMQKQVDKFHKQEKEVYDPLSKDMDNDGVIDRYDMDFRDSKVSYRTLADDEKYDNRKNNKGKKYDEYVKNPKSKNKRYKNYAKNSFLKESSKSEKQKNYIRSNFEDKEFTRSKDTKKNSFQDGKDKRKTTKTTDKNISQKKARKFENQEKKISKLRQKKQKQEQKLKNEGLDGKTQGAKSAVITSSMLNQYLESGKEDNAGVDAAYKVTGQVENISRKVYHSEKKKNLKRQKKITKLEKSIENQEKKLFFQKNMEEMKKSADYQNTSRLRQFFKRRQYKMQIQKKYKDSVKNRIKKSFIELSKRFGEFVKARGKKTVFLLLMIVGIFFMLFQAGSLMMNMGTGMVGNTVSSTYLSSEEVLKETNQEFSSLEQALQEEMDSVEENHPGYDGYIVKGKEKIGHDVHELLSYITSRYGVVKNVSEIESELKSLFQNMYTLTYKEEIEIRYRTVTTSYTDADGNEHTESHEEPYEYKKLIVTLEKREMDDIIREMFQSYPDNLSHYEILLASKGNMERVFGTGSGNLSEIVDNPDFSNPGLEFNEESVKRIVHEAEKHIGKRYVFGANGPNNFDCSSFVCWVYTRSGIKNMPRTTAWGIYKDYCNPVPPNEAKAGDIIFFKGTYNSGSPISHVGIYVGNGYMIHAGNPIQYTRIDTPYWREHFYGFGRPK</sequence>
<gene>
    <name evidence="8" type="ORF">HMPREF9629_00675</name>
</gene>
<evidence type="ECO:0000256" key="5">
    <source>
        <dbReference type="SAM" id="MobiDB-lite"/>
    </source>
</evidence>
<dbReference type="BioCyc" id="EBAC796937-HMP:GMGH-677-MONOMER"/>
<feature type="compositionally biased region" description="Basic residues" evidence="5">
    <location>
        <begin position="137"/>
        <end position="146"/>
    </location>
</feature>
<evidence type="ECO:0000256" key="1">
    <source>
        <dbReference type="ARBA" id="ARBA00007074"/>
    </source>
</evidence>